<name>A0A165XPH4_9BACI</name>
<evidence type="ECO:0000313" key="4">
    <source>
        <dbReference type="Proteomes" id="UP000214606"/>
    </source>
</evidence>
<keyword evidence="3" id="KW-1185">Reference proteome</keyword>
<dbReference type="Proteomes" id="UP000214606">
    <property type="component" value="Chromosome"/>
</dbReference>
<dbReference type="Proteomes" id="UP000076476">
    <property type="component" value="Unassembled WGS sequence"/>
</dbReference>
<dbReference type="InterPro" id="IPR020534">
    <property type="entry name" value="Uncharacterised_YqxA"/>
</dbReference>
<dbReference type="KEGG" id="apak:AP3564_18490"/>
<dbReference type="EMBL" id="CP017703">
    <property type="protein sequence ID" value="ASS91978.1"/>
    <property type="molecule type" value="Genomic_DNA"/>
</dbReference>
<proteinExistence type="predicted"/>
<dbReference type="EMBL" id="LWBR01000024">
    <property type="protein sequence ID" value="KZN96260.1"/>
    <property type="molecule type" value="Genomic_DNA"/>
</dbReference>
<organism evidence="2 3">
    <name type="scientific">Aeribacillus pallidus</name>
    <dbReference type="NCBI Taxonomy" id="33936"/>
    <lineage>
        <taxon>Bacteria</taxon>
        <taxon>Bacillati</taxon>
        <taxon>Bacillota</taxon>
        <taxon>Bacilli</taxon>
        <taxon>Bacillales</taxon>
        <taxon>Bacillaceae</taxon>
        <taxon>Aeribacillus</taxon>
    </lineage>
</organism>
<dbReference type="STRING" id="33936.AZI98_09390"/>
<dbReference type="GeneID" id="301126905"/>
<accession>A0A161WW47</accession>
<dbReference type="AlphaFoldDB" id="A0A165XPH4"/>
<dbReference type="RefSeq" id="WP_063388020.1">
    <property type="nucleotide sequence ID" value="NZ_CP017703.1"/>
</dbReference>
<evidence type="ECO:0000313" key="1">
    <source>
        <dbReference type="EMBL" id="ASS91978.1"/>
    </source>
</evidence>
<evidence type="ECO:0000313" key="3">
    <source>
        <dbReference type="Proteomes" id="UP000076476"/>
    </source>
</evidence>
<reference evidence="1 4" key="2">
    <citation type="submission" date="2016-10" db="EMBL/GenBank/DDBJ databases">
        <title>The whole genome sequencing and assembly of Aeribacillus pallidus KCTC3564 strain.</title>
        <authorList>
            <person name="Lee Y.-J."/>
            <person name="Park M.-K."/>
            <person name="Yi H."/>
            <person name="Bahn Y.-S."/>
            <person name="Kim J.F."/>
            <person name="Lee D.-W."/>
        </authorList>
    </citation>
    <scope>NUCLEOTIDE SEQUENCE [LARGE SCALE GENOMIC DNA]</scope>
    <source>
        <strain evidence="1 4">KCTC3564</strain>
    </source>
</reference>
<gene>
    <name evidence="1" type="ORF">AP3564_18490</name>
    <name evidence="2" type="ORF">AZI98_09390</name>
</gene>
<dbReference type="OrthoDB" id="2941402at2"/>
<accession>A0A165XPH4</accession>
<evidence type="ECO:0000313" key="2">
    <source>
        <dbReference type="EMBL" id="KZN96260.1"/>
    </source>
</evidence>
<reference evidence="2 3" key="1">
    <citation type="submission" date="2016-04" db="EMBL/GenBank/DDBJ databases">
        <title>Draft genome sequence of Aeribacillus pallidus 8m3 from petroleum reservoir.</title>
        <authorList>
            <person name="Poltaraus A.B."/>
            <person name="Nazina T.N."/>
            <person name="Tourova T.P."/>
            <person name="Malakho S.M."/>
            <person name="Korshunova A.V."/>
            <person name="Sokolova D.S."/>
        </authorList>
    </citation>
    <scope>NUCLEOTIDE SEQUENCE [LARGE SCALE GENOMIC DNA]</scope>
    <source>
        <strain evidence="2 3">8m3</strain>
    </source>
</reference>
<dbReference type="Pfam" id="PF12438">
    <property type="entry name" value="DUF3679"/>
    <property type="match status" value="1"/>
</dbReference>
<protein>
    <recommendedName>
        <fullName evidence="5">DUF3679 domain-containing protein</fullName>
    </recommendedName>
</protein>
<sequence length="115" mass="12818">MAKFMAKSLLLTFIMFLGVIIGIQQASHGIQQMRGYETEETVEAVQLKQKDDGKLEATILGNQVTSHDLQKKQEQLEKIEAFNFFSQIGKSLANLVQKGTSAIIEGILELIEAYT</sequence>
<evidence type="ECO:0008006" key="5">
    <source>
        <dbReference type="Google" id="ProtNLM"/>
    </source>
</evidence>